<dbReference type="InterPro" id="IPR009057">
    <property type="entry name" value="Homeodomain-like_sf"/>
</dbReference>
<dbReference type="PROSITE" id="PS01124">
    <property type="entry name" value="HTH_ARAC_FAMILY_2"/>
    <property type="match status" value="1"/>
</dbReference>
<sequence length="329" mass="36277">MRTVVSRIADDIFRTEHLLLSSEDPDAVALGCAHALRPHQLIVNRRRGRIAARLHHLPLGPLSLSRLRYGGDVTVVPARPDEDNFIISLPLGGKANFAYGAASTGLSRGHGTIVGPYHEFRLDIGASFDQLMLRLNRQRVESVCASMLGTARLEPVHFDLALAAPPAPWLTLLETAASLTALGNSQAYPRLLLQLEELLIETLLLTQPNSFSESLNATPRRAPAAQIRRAMAYMLERIGEPIRLSDVARECGVSLRSMQLGFQRDLDVSPAQWLRAQRLERAYEALASATPGSVSVTDVALQWGFVHLGEFSAHFRRRYGKKPSEVLAR</sequence>
<keyword evidence="2" id="KW-0238">DNA-binding</keyword>
<dbReference type="SUPFAM" id="SSF46689">
    <property type="entry name" value="Homeodomain-like"/>
    <property type="match status" value="2"/>
</dbReference>
<evidence type="ECO:0000256" key="2">
    <source>
        <dbReference type="ARBA" id="ARBA00023125"/>
    </source>
</evidence>
<reference evidence="7" key="1">
    <citation type="submission" date="2014-12" db="EMBL/GenBank/DDBJ databases">
        <title>Complete Genome Sequencing of Pandoraea pulmonicola DSM 16583.</title>
        <authorList>
            <person name="Chan K.-G."/>
        </authorList>
    </citation>
    <scope>NUCLEOTIDE SEQUENCE [LARGE SCALE GENOMIC DNA]</scope>
    <source>
        <strain evidence="7">DSM 16583</strain>
    </source>
</reference>
<dbReference type="RefSeq" id="WP_039412519.1">
    <property type="nucleotide sequence ID" value="NZ_CP010310.2"/>
</dbReference>
<evidence type="ECO:0000259" key="4">
    <source>
        <dbReference type="PROSITE" id="PS01124"/>
    </source>
</evidence>
<keyword evidence="1" id="KW-0805">Transcription regulation</keyword>
<dbReference type="InterPro" id="IPR018060">
    <property type="entry name" value="HTH_AraC"/>
</dbReference>
<reference evidence="5" key="2">
    <citation type="submission" date="2016-11" db="EMBL/GenBank/DDBJ databases">
        <title>Complete Genome Sequencing of Pandoraea pulmonicola DSM 16583.</title>
        <authorList>
            <person name="Chan K.-G."/>
        </authorList>
    </citation>
    <scope>NUCLEOTIDE SEQUENCE</scope>
    <source>
        <strain evidence="5">DSM 16583</strain>
    </source>
</reference>
<protein>
    <submittedName>
        <fullName evidence="6">Transcriptional regulator EutR</fullName>
    </submittedName>
</protein>
<evidence type="ECO:0000313" key="8">
    <source>
        <dbReference type="Proteomes" id="UP000254589"/>
    </source>
</evidence>
<dbReference type="PANTHER" id="PTHR46796">
    <property type="entry name" value="HTH-TYPE TRANSCRIPTIONAL ACTIVATOR RHAS-RELATED"/>
    <property type="match status" value="1"/>
</dbReference>
<proteinExistence type="predicted"/>
<dbReference type="KEGG" id="ppul:RO07_24855"/>
<dbReference type="SMART" id="SM00342">
    <property type="entry name" value="HTH_ARAC"/>
    <property type="match status" value="1"/>
</dbReference>
<dbReference type="InterPro" id="IPR050204">
    <property type="entry name" value="AraC_XylS_family_regulators"/>
</dbReference>
<dbReference type="AlphaFoldDB" id="A0AAJ4ZG66"/>
<accession>A0AAJ4ZG66</accession>
<dbReference type="Proteomes" id="UP000035086">
    <property type="component" value="Chromosome"/>
</dbReference>
<evidence type="ECO:0000256" key="1">
    <source>
        <dbReference type="ARBA" id="ARBA00023015"/>
    </source>
</evidence>
<dbReference type="InterPro" id="IPR018062">
    <property type="entry name" value="HTH_AraC-typ_CS"/>
</dbReference>
<keyword evidence="3" id="KW-0804">Transcription</keyword>
<dbReference type="Pfam" id="PF12833">
    <property type="entry name" value="HTH_18"/>
    <property type="match status" value="1"/>
</dbReference>
<organism evidence="6 8">
    <name type="scientific">Pandoraea pulmonicola</name>
    <dbReference type="NCBI Taxonomy" id="93221"/>
    <lineage>
        <taxon>Bacteria</taxon>
        <taxon>Pseudomonadati</taxon>
        <taxon>Pseudomonadota</taxon>
        <taxon>Betaproteobacteria</taxon>
        <taxon>Burkholderiales</taxon>
        <taxon>Burkholderiaceae</taxon>
        <taxon>Pandoraea</taxon>
    </lineage>
</organism>
<dbReference type="EMBL" id="UGSJ01000001">
    <property type="protein sequence ID" value="SUA92804.1"/>
    <property type="molecule type" value="Genomic_DNA"/>
</dbReference>
<gene>
    <name evidence="6" type="ORF">NCTC13159_04342</name>
    <name evidence="5" type="ORF">RO07_24855</name>
</gene>
<dbReference type="Proteomes" id="UP000254589">
    <property type="component" value="Unassembled WGS sequence"/>
</dbReference>
<dbReference type="Gene3D" id="1.10.10.60">
    <property type="entry name" value="Homeodomain-like"/>
    <property type="match status" value="1"/>
</dbReference>
<evidence type="ECO:0000313" key="6">
    <source>
        <dbReference type="EMBL" id="SUA92804.1"/>
    </source>
</evidence>
<dbReference type="Pfam" id="PF14525">
    <property type="entry name" value="AraC_binding_2"/>
    <property type="match status" value="1"/>
</dbReference>
<evidence type="ECO:0000313" key="7">
    <source>
        <dbReference type="Proteomes" id="UP000035086"/>
    </source>
</evidence>
<dbReference type="InterPro" id="IPR035418">
    <property type="entry name" value="AraC-bd_2"/>
</dbReference>
<dbReference type="GO" id="GO:0003700">
    <property type="term" value="F:DNA-binding transcription factor activity"/>
    <property type="evidence" value="ECO:0007669"/>
    <property type="project" value="InterPro"/>
</dbReference>
<keyword evidence="7" id="KW-1185">Reference proteome</keyword>
<feature type="domain" description="HTH araC/xylS-type" evidence="4">
    <location>
        <begin position="228"/>
        <end position="329"/>
    </location>
</feature>
<dbReference type="PROSITE" id="PS00041">
    <property type="entry name" value="HTH_ARAC_FAMILY_1"/>
    <property type="match status" value="1"/>
</dbReference>
<evidence type="ECO:0000256" key="3">
    <source>
        <dbReference type="ARBA" id="ARBA00023163"/>
    </source>
</evidence>
<reference evidence="6 8" key="3">
    <citation type="submission" date="2018-06" db="EMBL/GenBank/DDBJ databases">
        <authorList>
            <consortium name="Pathogen Informatics"/>
            <person name="Doyle S."/>
        </authorList>
    </citation>
    <scope>NUCLEOTIDE SEQUENCE [LARGE SCALE GENOMIC DNA]</scope>
    <source>
        <strain evidence="6 8">NCTC13159</strain>
    </source>
</reference>
<dbReference type="GO" id="GO:0043565">
    <property type="term" value="F:sequence-specific DNA binding"/>
    <property type="evidence" value="ECO:0007669"/>
    <property type="project" value="InterPro"/>
</dbReference>
<dbReference type="EMBL" id="CP010310">
    <property type="protein sequence ID" value="AJC22878.1"/>
    <property type="molecule type" value="Genomic_DNA"/>
</dbReference>
<dbReference type="PANTHER" id="PTHR46796:SF12">
    <property type="entry name" value="HTH-TYPE DNA-BINDING TRANSCRIPTIONAL ACTIVATOR EUTR"/>
    <property type="match status" value="1"/>
</dbReference>
<name>A0AAJ4ZG66_PANPU</name>
<evidence type="ECO:0000313" key="5">
    <source>
        <dbReference type="EMBL" id="AJC22878.1"/>
    </source>
</evidence>